<evidence type="ECO:0000313" key="9">
    <source>
        <dbReference type="Proteomes" id="UP000029995"/>
    </source>
</evidence>
<keyword evidence="5 7" id="KW-1133">Transmembrane helix</keyword>
<evidence type="ECO:0000256" key="7">
    <source>
        <dbReference type="SAM" id="Phobius"/>
    </source>
</evidence>
<comment type="similarity">
    <text evidence="2">Belongs to the cytochrome ubiquinol oxidase subunit 2 family.</text>
</comment>
<feature type="transmembrane region" description="Helical" evidence="7">
    <location>
        <begin position="200"/>
        <end position="221"/>
    </location>
</feature>
<dbReference type="GO" id="GO:0009055">
    <property type="term" value="F:electron transfer activity"/>
    <property type="evidence" value="ECO:0007669"/>
    <property type="project" value="TreeGrafter"/>
</dbReference>
<feature type="transmembrane region" description="Helical" evidence="7">
    <location>
        <begin position="266"/>
        <end position="286"/>
    </location>
</feature>
<dbReference type="InterPro" id="IPR003317">
    <property type="entry name" value="Cyt-d_oxidase_su2"/>
</dbReference>
<keyword evidence="4 7" id="KW-0812">Transmembrane</keyword>
<dbReference type="EMBL" id="JANX01000069">
    <property type="protein sequence ID" value="KGM34779.1"/>
    <property type="molecule type" value="Genomic_DNA"/>
</dbReference>
<organism evidence="8 9">
    <name type="scientific">Inquilinus limosus MP06</name>
    <dbReference type="NCBI Taxonomy" id="1398085"/>
    <lineage>
        <taxon>Bacteria</taxon>
        <taxon>Pseudomonadati</taxon>
        <taxon>Pseudomonadota</taxon>
        <taxon>Alphaproteobacteria</taxon>
        <taxon>Rhodospirillales</taxon>
        <taxon>Rhodospirillaceae</taxon>
        <taxon>Inquilinus</taxon>
    </lineage>
</organism>
<protein>
    <submittedName>
        <fullName evidence="8">Ubiquinol oxidase subunit II</fullName>
    </submittedName>
</protein>
<accession>A0A0A0D9H7</accession>
<comment type="subcellular location">
    <subcellularLocation>
        <location evidence="1">Cell membrane</location>
        <topology evidence="1">Multi-pass membrane protein</topology>
    </subcellularLocation>
</comment>
<feature type="transmembrane region" description="Helical" evidence="7">
    <location>
        <begin position="89"/>
        <end position="107"/>
    </location>
</feature>
<feature type="transmembrane region" description="Helical" evidence="7">
    <location>
        <begin position="15"/>
        <end position="44"/>
    </location>
</feature>
<dbReference type="GO" id="GO:0070069">
    <property type="term" value="C:cytochrome complex"/>
    <property type="evidence" value="ECO:0007669"/>
    <property type="project" value="TreeGrafter"/>
</dbReference>
<name>A0A0A0D9H7_9PROT</name>
<evidence type="ECO:0000256" key="2">
    <source>
        <dbReference type="ARBA" id="ARBA00007543"/>
    </source>
</evidence>
<proteinExistence type="inferred from homology"/>
<dbReference type="Pfam" id="PF02322">
    <property type="entry name" value="Cyt_bd_oxida_II"/>
    <property type="match status" value="1"/>
</dbReference>
<feature type="transmembrane region" description="Helical" evidence="7">
    <location>
        <begin position="306"/>
        <end position="330"/>
    </location>
</feature>
<dbReference type="RefSeq" id="WP_034834185.1">
    <property type="nucleotide sequence ID" value="NZ_JANX01000069.1"/>
</dbReference>
<dbReference type="PANTHER" id="PTHR43141:SF4">
    <property type="entry name" value="CYTOCHROME BD2 SUBUNIT II"/>
    <property type="match status" value="1"/>
</dbReference>
<feature type="transmembrane region" description="Helical" evidence="7">
    <location>
        <begin position="236"/>
        <end position="254"/>
    </location>
</feature>
<gene>
    <name evidence="8" type="ORF">P409_08290</name>
</gene>
<evidence type="ECO:0000256" key="5">
    <source>
        <dbReference type="ARBA" id="ARBA00022989"/>
    </source>
</evidence>
<dbReference type="PANTHER" id="PTHR43141">
    <property type="entry name" value="CYTOCHROME BD2 SUBUNIT II"/>
    <property type="match status" value="1"/>
</dbReference>
<feature type="transmembrane region" description="Helical" evidence="7">
    <location>
        <begin position="119"/>
        <end position="144"/>
    </location>
</feature>
<dbReference type="NCBIfam" id="TIGR00203">
    <property type="entry name" value="cydB"/>
    <property type="match status" value="1"/>
</dbReference>
<reference evidence="8 9" key="1">
    <citation type="submission" date="2014-01" db="EMBL/GenBank/DDBJ databases">
        <title>Genome sequence determination for a cystic fibrosis isolate, Inquilinus limosus.</title>
        <authorList>
            <person name="Pino M."/>
            <person name="Di Conza J."/>
            <person name="Gutkind G."/>
        </authorList>
    </citation>
    <scope>NUCLEOTIDE SEQUENCE [LARGE SCALE GENOMIC DNA]</scope>
    <source>
        <strain evidence="8 9">MP06</strain>
    </source>
</reference>
<evidence type="ECO:0000256" key="3">
    <source>
        <dbReference type="ARBA" id="ARBA00022475"/>
    </source>
</evidence>
<evidence type="ECO:0000256" key="4">
    <source>
        <dbReference type="ARBA" id="ARBA00022692"/>
    </source>
</evidence>
<dbReference type="GO" id="GO:0005886">
    <property type="term" value="C:plasma membrane"/>
    <property type="evidence" value="ECO:0007669"/>
    <property type="project" value="UniProtKB-SubCell"/>
</dbReference>
<comment type="caution">
    <text evidence="8">The sequence shown here is derived from an EMBL/GenBank/DDBJ whole genome shotgun (WGS) entry which is preliminary data.</text>
</comment>
<dbReference type="GO" id="GO:0016682">
    <property type="term" value="F:oxidoreductase activity, acting on diphenols and related substances as donors, oxygen as acceptor"/>
    <property type="evidence" value="ECO:0007669"/>
    <property type="project" value="TreeGrafter"/>
</dbReference>
<dbReference type="GO" id="GO:0019646">
    <property type="term" value="P:aerobic electron transport chain"/>
    <property type="evidence" value="ECO:0007669"/>
    <property type="project" value="TreeGrafter"/>
</dbReference>
<keyword evidence="3" id="KW-1003">Cell membrane</keyword>
<sequence length="342" mass="37872">MTPDVWTIPTVLPLIWAAIAAVGVFMYVLMDGFDLGVGILFPWARTEEDRDLMMNSVAPIWDGNETWLVLGGVVLLAVFPAAFSIILPALYLPITFMVMGLIFRGVAFEFRFKAHTSKWLWTVAFAGGSLLATFFQGVVLGTFVQGFPVADGHYAGGAFHWVSPFSLMTGVALVLGYGLLGAAWLVMKTEGTLQGWARDATLRLLLGVLFFMAVVSLWVPFLDRSIADRWFTWPNIAYFAPVPILVAVFAWRLWLSLQRGSDYGPFLYTMALFVLGYTGLAISLWPKVVPPDLTIWDVAAPASSQLFLLIGVAFLIPLILVYTTYAYWVFRGKVKAGEGYDH</sequence>
<evidence type="ECO:0000313" key="8">
    <source>
        <dbReference type="EMBL" id="KGM34779.1"/>
    </source>
</evidence>
<evidence type="ECO:0000256" key="6">
    <source>
        <dbReference type="ARBA" id="ARBA00023136"/>
    </source>
</evidence>
<keyword evidence="6 7" id="KW-0472">Membrane</keyword>
<feature type="transmembrane region" description="Helical" evidence="7">
    <location>
        <begin position="164"/>
        <end position="188"/>
    </location>
</feature>
<dbReference type="Proteomes" id="UP000029995">
    <property type="component" value="Unassembled WGS sequence"/>
</dbReference>
<dbReference type="AlphaFoldDB" id="A0A0A0D9H7"/>
<evidence type="ECO:0000256" key="1">
    <source>
        <dbReference type="ARBA" id="ARBA00004651"/>
    </source>
</evidence>